<organism evidence="8 9">
    <name type="scientific">Eremococcus coleocola ACS-139-V-Col8</name>
    <dbReference type="NCBI Taxonomy" id="908337"/>
    <lineage>
        <taxon>Bacteria</taxon>
        <taxon>Bacillati</taxon>
        <taxon>Bacillota</taxon>
        <taxon>Bacilli</taxon>
        <taxon>Lactobacillales</taxon>
        <taxon>Aerococcaceae</taxon>
        <taxon>Eremococcus</taxon>
    </lineage>
</organism>
<evidence type="ECO:0000256" key="4">
    <source>
        <dbReference type="ARBA" id="ARBA00022692"/>
    </source>
</evidence>
<dbReference type="Proteomes" id="UP000005990">
    <property type="component" value="Unassembled WGS sequence"/>
</dbReference>
<comment type="subcellular location">
    <subcellularLocation>
        <location evidence="1">Cell membrane</location>
        <topology evidence="1">Multi-pass membrane protein</topology>
    </subcellularLocation>
</comment>
<evidence type="ECO:0000313" key="8">
    <source>
        <dbReference type="EMBL" id="EFR30480.1"/>
    </source>
</evidence>
<feature type="transmembrane region" description="Helical" evidence="7">
    <location>
        <begin position="144"/>
        <end position="177"/>
    </location>
</feature>
<dbReference type="GO" id="GO:0005886">
    <property type="term" value="C:plasma membrane"/>
    <property type="evidence" value="ECO:0007669"/>
    <property type="project" value="UniProtKB-SubCell"/>
</dbReference>
<dbReference type="AlphaFoldDB" id="E4KRB1"/>
<dbReference type="InterPro" id="IPR003370">
    <property type="entry name" value="Chromate_transpt"/>
</dbReference>
<evidence type="ECO:0000256" key="1">
    <source>
        <dbReference type="ARBA" id="ARBA00004651"/>
    </source>
</evidence>
<sequence length="190" mass="20665">MKITLHTYLTLFRTTFTLSTFTFGGGYVIIPLMKRRFVDELGWLTEDDIINYTTIAQSSPGAVAVNASILVGYEIAGWLGALVAIIGTILPPFIILSLITIFYNAFRTNPVIAAILKGMQAGVAAVILDVALDLAQKALAVHKGFSLLVMLAAFVSVYFLKINIVYVILVVTILSLIRYFSLKLSSKGGQ</sequence>
<evidence type="ECO:0000256" key="7">
    <source>
        <dbReference type="SAM" id="Phobius"/>
    </source>
</evidence>
<dbReference type="EMBL" id="AENN01000018">
    <property type="protein sequence ID" value="EFR30480.1"/>
    <property type="molecule type" value="Genomic_DNA"/>
</dbReference>
<comment type="caution">
    <text evidence="8">The sequence shown here is derived from an EMBL/GenBank/DDBJ whole genome shotgun (WGS) entry which is preliminary data.</text>
</comment>
<evidence type="ECO:0000256" key="2">
    <source>
        <dbReference type="ARBA" id="ARBA00005262"/>
    </source>
</evidence>
<keyword evidence="9" id="KW-1185">Reference proteome</keyword>
<proteinExistence type="inferred from homology"/>
<accession>E4KRB1</accession>
<evidence type="ECO:0000256" key="3">
    <source>
        <dbReference type="ARBA" id="ARBA00022475"/>
    </source>
</evidence>
<dbReference type="Pfam" id="PF02417">
    <property type="entry name" value="Chromate_transp"/>
    <property type="match status" value="1"/>
</dbReference>
<dbReference type="GO" id="GO:0015109">
    <property type="term" value="F:chromate transmembrane transporter activity"/>
    <property type="evidence" value="ECO:0007669"/>
    <property type="project" value="InterPro"/>
</dbReference>
<dbReference type="PANTHER" id="PTHR43663">
    <property type="entry name" value="CHROMATE TRANSPORT PROTEIN-RELATED"/>
    <property type="match status" value="1"/>
</dbReference>
<evidence type="ECO:0000313" key="9">
    <source>
        <dbReference type="Proteomes" id="UP000005990"/>
    </source>
</evidence>
<keyword evidence="4 7" id="KW-0812">Transmembrane</keyword>
<feature type="transmembrane region" description="Helical" evidence="7">
    <location>
        <begin position="12"/>
        <end position="33"/>
    </location>
</feature>
<name>E4KRB1_9LACT</name>
<dbReference type="RefSeq" id="WP_006419003.1">
    <property type="nucleotide sequence ID" value="NZ_AENN01000018.1"/>
</dbReference>
<feature type="transmembrane region" description="Helical" evidence="7">
    <location>
        <begin position="75"/>
        <end position="99"/>
    </location>
</feature>
<evidence type="ECO:0000256" key="6">
    <source>
        <dbReference type="ARBA" id="ARBA00023136"/>
    </source>
</evidence>
<gene>
    <name evidence="8" type="ORF">HMPREF9257_0410</name>
</gene>
<dbReference type="OrthoDB" id="9027281at2"/>
<keyword evidence="3" id="KW-1003">Cell membrane</keyword>
<reference evidence="8 9" key="1">
    <citation type="submission" date="2010-10" db="EMBL/GenBank/DDBJ databases">
        <authorList>
            <person name="Durkin A.S."/>
            <person name="Madupu R."/>
            <person name="Torralba M."/>
            <person name="Gillis M."/>
            <person name="Methe B."/>
            <person name="Sutton G."/>
            <person name="Nelson K.E."/>
        </authorList>
    </citation>
    <scope>NUCLEOTIDE SEQUENCE [LARGE SCALE GENOMIC DNA]</scope>
    <source>
        <strain evidence="8 9">ACS-139-V-Col8</strain>
    </source>
</reference>
<feature type="transmembrane region" description="Helical" evidence="7">
    <location>
        <begin position="111"/>
        <end position="132"/>
    </location>
</feature>
<dbReference type="eggNOG" id="COG2059">
    <property type="taxonomic scope" value="Bacteria"/>
</dbReference>
<evidence type="ECO:0000256" key="5">
    <source>
        <dbReference type="ARBA" id="ARBA00022989"/>
    </source>
</evidence>
<protein>
    <submittedName>
        <fullName evidence="8">Chromate transport protein</fullName>
    </submittedName>
</protein>
<dbReference type="PANTHER" id="PTHR43663:SF1">
    <property type="entry name" value="CHROMATE TRANSPORTER"/>
    <property type="match status" value="1"/>
</dbReference>
<comment type="similarity">
    <text evidence="2">Belongs to the chromate ion transporter (CHR) (TC 2.A.51) family.</text>
</comment>
<dbReference type="InterPro" id="IPR052518">
    <property type="entry name" value="CHR_Transporter"/>
</dbReference>
<keyword evidence="5 7" id="KW-1133">Transmembrane helix</keyword>
<keyword evidence="6 7" id="KW-0472">Membrane</keyword>